<evidence type="ECO:0000259" key="4">
    <source>
        <dbReference type="PROSITE" id="PS50102"/>
    </source>
</evidence>
<dbReference type="EMBL" id="JAPFFF010000727">
    <property type="protein sequence ID" value="KAK8833676.1"/>
    <property type="molecule type" value="Genomic_DNA"/>
</dbReference>
<feature type="region of interest" description="Disordered" evidence="3">
    <location>
        <begin position="1"/>
        <end position="46"/>
    </location>
</feature>
<feature type="compositionally biased region" description="Pro residues" evidence="3">
    <location>
        <begin position="256"/>
        <end position="281"/>
    </location>
</feature>
<dbReference type="PANTHER" id="PTHR10352">
    <property type="entry name" value="EUKARYOTIC TRANSLATION INITIATION FACTOR 3 SUBUNIT G"/>
    <property type="match status" value="1"/>
</dbReference>
<dbReference type="EMBL" id="JAPFFF010000023">
    <property type="protein sequence ID" value="KAK8852821.1"/>
    <property type="molecule type" value="Genomic_DNA"/>
</dbReference>
<comment type="caution">
    <text evidence="6">The sequence shown here is derived from an EMBL/GenBank/DDBJ whole genome shotgun (WGS) entry which is preliminary data.</text>
</comment>
<feature type="compositionally biased region" description="Polar residues" evidence="3">
    <location>
        <begin position="27"/>
        <end position="41"/>
    </location>
</feature>
<organism evidence="6 8">
    <name type="scientific">Tritrichomonas musculus</name>
    <dbReference type="NCBI Taxonomy" id="1915356"/>
    <lineage>
        <taxon>Eukaryota</taxon>
        <taxon>Metamonada</taxon>
        <taxon>Parabasalia</taxon>
        <taxon>Tritrichomonadida</taxon>
        <taxon>Tritrichomonadidae</taxon>
        <taxon>Tritrichomonas</taxon>
    </lineage>
</organism>
<dbReference type="Gene3D" id="3.30.70.330">
    <property type="match status" value="1"/>
</dbReference>
<reference evidence="6 8" key="1">
    <citation type="submission" date="2024-04" db="EMBL/GenBank/DDBJ databases">
        <title>Tritrichomonas musculus Genome.</title>
        <authorList>
            <person name="Alves-Ferreira E."/>
            <person name="Grigg M."/>
            <person name="Lorenzi H."/>
            <person name="Galac M."/>
        </authorList>
    </citation>
    <scope>NUCLEOTIDE SEQUENCE [LARGE SCALE GENOMIC DNA]</scope>
    <source>
        <strain evidence="6 8">EAF2021</strain>
    </source>
</reference>
<dbReference type="Pfam" id="PF00076">
    <property type="entry name" value="RRM_1"/>
    <property type="match status" value="1"/>
</dbReference>
<evidence type="ECO:0000256" key="1">
    <source>
        <dbReference type="ARBA" id="ARBA00022884"/>
    </source>
</evidence>
<feature type="domain" description="RRM" evidence="4">
    <location>
        <begin position="48"/>
        <end position="121"/>
    </location>
</feature>
<keyword evidence="8" id="KW-1185">Reference proteome</keyword>
<sequence>MNAQNQGYQQQYQYQGQQNMNRQYQQPNTQNKTGQQQPTPSRNRKPIHTAFFSNIPYNYPEDKFQDFVKSFGEVSYMYSLIKKQGIAFVTYYDIRNAQKAVEKANETYLNSRQVKTNYANKSHFPHLDPKETCSTILVRSSVAPSKMTIHEVIQKMKDFGEIMTAFPVEGQPGTFVVKYYNILDARRAMEDPYPKIGSEPASLEFKLEDEDNPDIPTQPKQNNPYQMPQGMPMYNMQPNMGYPPQQPNMQMSPQYPRMPPQSQQPPPPQGQPPLQQQPPPSQYYGHQQPPPYYNQMPPQMPPPSYGVNQQQQGTAPPPSGSQPSQLSPNAFEKLKNLQMQMKKKGNI</sequence>
<dbReference type="SUPFAM" id="SSF54928">
    <property type="entry name" value="RNA-binding domain, RBD"/>
    <property type="match status" value="1"/>
</dbReference>
<feature type="region of interest" description="Disordered" evidence="3">
    <location>
        <begin position="209"/>
        <end position="331"/>
    </location>
</feature>
<dbReference type="SMART" id="SM00360">
    <property type="entry name" value="RRM"/>
    <property type="match status" value="2"/>
</dbReference>
<evidence type="ECO:0000313" key="8">
    <source>
        <dbReference type="Proteomes" id="UP001470230"/>
    </source>
</evidence>
<dbReference type="PROSITE" id="PS50102">
    <property type="entry name" value="RRM"/>
    <property type="match status" value="1"/>
</dbReference>
<keyword evidence="1 2" id="KW-0694">RNA-binding</keyword>
<dbReference type="InterPro" id="IPR012677">
    <property type="entry name" value="Nucleotide-bd_a/b_plait_sf"/>
</dbReference>
<evidence type="ECO:0000256" key="3">
    <source>
        <dbReference type="SAM" id="MobiDB-lite"/>
    </source>
</evidence>
<evidence type="ECO:0000313" key="5">
    <source>
        <dbReference type="EMBL" id="KAK8833676.1"/>
    </source>
</evidence>
<feature type="compositionally biased region" description="Pro residues" evidence="3">
    <location>
        <begin position="288"/>
        <end position="304"/>
    </location>
</feature>
<dbReference type="InterPro" id="IPR035979">
    <property type="entry name" value="RBD_domain_sf"/>
</dbReference>
<accession>A0ABR2GN57</accession>
<feature type="compositionally biased region" description="Low complexity" evidence="3">
    <location>
        <begin position="1"/>
        <end position="26"/>
    </location>
</feature>
<evidence type="ECO:0000313" key="6">
    <source>
        <dbReference type="EMBL" id="KAK8835116.1"/>
    </source>
</evidence>
<proteinExistence type="predicted"/>
<dbReference type="Proteomes" id="UP001470230">
    <property type="component" value="Unassembled WGS sequence"/>
</dbReference>
<protein>
    <recommendedName>
        <fullName evidence="4">RRM domain-containing protein</fullName>
    </recommendedName>
</protein>
<evidence type="ECO:0000256" key="2">
    <source>
        <dbReference type="PROSITE-ProRule" id="PRU00176"/>
    </source>
</evidence>
<evidence type="ECO:0000313" key="7">
    <source>
        <dbReference type="EMBL" id="KAK8852821.1"/>
    </source>
</evidence>
<gene>
    <name evidence="7" type="ORF">M9Y10_017813</name>
    <name evidence="6" type="ORF">M9Y10_018086</name>
    <name evidence="5" type="ORF">M9Y10_042408</name>
</gene>
<dbReference type="InterPro" id="IPR000504">
    <property type="entry name" value="RRM_dom"/>
</dbReference>
<dbReference type="EMBL" id="JAPFFF010000234">
    <property type="protein sequence ID" value="KAK8835116.1"/>
    <property type="molecule type" value="Genomic_DNA"/>
</dbReference>
<name>A0ABR2GN57_9EUKA</name>